<name>A0A0F9F9V8_9ZZZZ</name>
<reference evidence="1" key="1">
    <citation type="journal article" date="2015" name="Nature">
        <title>Complex archaea that bridge the gap between prokaryotes and eukaryotes.</title>
        <authorList>
            <person name="Spang A."/>
            <person name="Saw J.H."/>
            <person name="Jorgensen S.L."/>
            <person name="Zaremba-Niedzwiedzka K."/>
            <person name="Martijn J."/>
            <person name="Lind A.E."/>
            <person name="van Eijk R."/>
            <person name="Schleper C."/>
            <person name="Guy L."/>
            <person name="Ettema T.J."/>
        </authorList>
    </citation>
    <scope>NUCLEOTIDE SEQUENCE</scope>
</reference>
<accession>A0A0F9F9V8</accession>
<proteinExistence type="predicted"/>
<dbReference type="EMBL" id="LAZR01022057">
    <property type="protein sequence ID" value="KKL83184.1"/>
    <property type="molecule type" value="Genomic_DNA"/>
</dbReference>
<evidence type="ECO:0000313" key="1">
    <source>
        <dbReference type="EMBL" id="KKL83184.1"/>
    </source>
</evidence>
<gene>
    <name evidence="1" type="ORF">LCGC14_1977270</name>
</gene>
<organism evidence="1">
    <name type="scientific">marine sediment metagenome</name>
    <dbReference type="NCBI Taxonomy" id="412755"/>
    <lineage>
        <taxon>unclassified sequences</taxon>
        <taxon>metagenomes</taxon>
        <taxon>ecological metagenomes</taxon>
    </lineage>
</organism>
<evidence type="ECO:0008006" key="2">
    <source>
        <dbReference type="Google" id="ProtNLM"/>
    </source>
</evidence>
<dbReference type="AlphaFoldDB" id="A0A0F9F9V8"/>
<sequence length="60" mass="7239">MKKKKALNLKNSEIRELILKYLEKHKKQTVYPVDIANHYKLNGWKTFQITQEMKEQGLIH</sequence>
<protein>
    <recommendedName>
        <fullName evidence="2">LexA repressor DNA-binding domain-containing protein</fullName>
    </recommendedName>
</protein>
<comment type="caution">
    <text evidence="1">The sequence shown here is derived from an EMBL/GenBank/DDBJ whole genome shotgun (WGS) entry which is preliminary data.</text>
</comment>